<protein>
    <recommendedName>
        <fullName evidence="1">Orc1-like AAA ATPase domain-containing protein</fullName>
    </recommendedName>
</protein>
<sequence>MGGDFVGRGAELAVLGERMAAAARGAGSVMLLAGPAGIGKSTLAAEALRRYADPAGLAVVRHCPRDGGRRRCGRGSGRCAGLGVAAGSPTRRTAAVRAAGSGARWSRCLRRPRDFWSWRGWARHWPHPPRTAGWWCCWRTCTGRMPRAWIC</sequence>
<organism evidence="2 3">
    <name type="scientific">Streptomyces actuosus</name>
    <dbReference type="NCBI Taxonomy" id="1885"/>
    <lineage>
        <taxon>Bacteria</taxon>
        <taxon>Bacillati</taxon>
        <taxon>Actinomycetota</taxon>
        <taxon>Actinomycetes</taxon>
        <taxon>Kitasatosporales</taxon>
        <taxon>Streptomycetaceae</taxon>
        <taxon>Streptomyces</taxon>
    </lineage>
</organism>
<dbReference type="AlphaFoldDB" id="A0A2U9NVR9"/>
<name>A0A2U9NVR9_STRAS</name>
<dbReference type="Gene3D" id="3.40.50.300">
    <property type="entry name" value="P-loop containing nucleotide triphosphate hydrolases"/>
    <property type="match status" value="1"/>
</dbReference>
<dbReference type="SUPFAM" id="SSF52540">
    <property type="entry name" value="P-loop containing nucleoside triphosphate hydrolases"/>
    <property type="match status" value="1"/>
</dbReference>
<evidence type="ECO:0000313" key="2">
    <source>
        <dbReference type="EMBL" id="AWT40925.1"/>
    </source>
</evidence>
<dbReference type="InterPro" id="IPR041664">
    <property type="entry name" value="AAA_16"/>
</dbReference>
<accession>A0A2U9NVR9</accession>
<gene>
    <name evidence="2" type="ORF">DMT42_00195</name>
</gene>
<reference evidence="2 3" key="1">
    <citation type="submission" date="2018-06" db="EMBL/GenBank/DDBJ databases">
        <title>The complete genome sequence of a nosiheptide producer Streptomyces actuosus ATCC 25421: deducing the ability of producing a new class III lantibiotics.</title>
        <authorList>
            <person name="Liu W."/>
            <person name="Sun F."/>
            <person name="Hu Y."/>
        </authorList>
    </citation>
    <scope>NUCLEOTIDE SEQUENCE [LARGE SCALE GENOMIC DNA]</scope>
    <source>
        <strain evidence="2 3">ATCC 25421</strain>
    </source>
</reference>
<dbReference type="Proteomes" id="UP000247634">
    <property type="component" value="Chromosome"/>
</dbReference>
<feature type="domain" description="Orc1-like AAA ATPase" evidence="1">
    <location>
        <begin position="5"/>
        <end position="65"/>
    </location>
</feature>
<proteinExistence type="predicted"/>
<dbReference type="InterPro" id="IPR027417">
    <property type="entry name" value="P-loop_NTPase"/>
</dbReference>
<dbReference type="OrthoDB" id="134712at2"/>
<dbReference type="KEGG" id="sact:DMT42_00195"/>
<keyword evidence="3" id="KW-1185">Reference proteome</keyword>
<dbReference type="RefSeq" id="WP_110625861.1">
    <property type="nucleotide sequence ID" value="NZ_CP029788.1"/>
</dbReference>
<dbReference type="EMBL" id="CP029788">
    <property type="protein sequence ID" value="AWT40925.1"/>
    <property type="molecule type" value="Genomic_DNA"/>
</dbReference>
<dbReference type="Pfam" id="PF13191">
    <property type="entry name" value="AAA_16"/>
    <property type="match status" value="1"/>
</dbReference>
<evidence type="ECO:0000259" key="1">
    <source>
        <dbReference type="Pfam" id="PF13191"/>
    </source>
</evidence>
<evidence type="ECO:0000313" key="3">
    <source>
        <dbReference type="Proteomes" id="UP000247634"/>
    </source>
</evidence>